<proteinExistence type="predicted"/>
<feature type="compositionally biased region" description="Low complexity" evidence="1">
    <location>
        <begin position="120"/>
        <end position="159"/>
    </location>
</feature>
<name>A0ABD5WYJ3_9EURY</name>
<evidence type="ECO:0000313" key="2">
    <source>
        <dbReference type="EMBL" id="MFC7097312.1"/>
    </source>
</evidence>
<dbReference type="InterPro" id="IPR055923">
    <property type="entry name" value="DUF7500"/>
</dbReference>
<evidence type="ECO:0000256" key="1">
    <source>
        <dbReference type="SAM" id="MobiDB-lite"/>
    </source>
</evidence>
<dbReference type="GeneID" id="79268780"/>
<organism evidence="2 3">
    <name type="scientific">Halobaculum marinum</name>
    <dbReference type="NCBI Taxonomy" id="3031996"/>
    <lineage>
        <taxon>Archaea</taxon>
        <taxon>Methanobacteriati</taxon>
        <taxon>Methanobacteriota</taxon>
        <taxon>Stenosarchaea group</taxon>
        <taxon>Halobacteria</taxon>
        <taxon>Halobacteriales</taxon>
        <taxon>Haloferacaceae</taxon>
        <taxon>Halobaculum</taxon>
    </lineage>
</organism>
<gene>
    <name evidence="2" type="ORF">ACFQKD_08345</name>
</gene>
<comment type="caution">
    <text evidence="2">The sequence shown here is derived from an EMBL/GenBank/DDBJ whole genome shotgun (WGS) entry which is preliminary data.</text>
</comment>
<reference evidence="2 3" key="1">
    <citation type="journal article" date="2019" name="Int. J. Syst. Evol. Microbiol.">
        <title>The Global Catalogue of Microorganisms (GCM) 10K type strain sequencing project: providing services to taxonomists for standard genome sequencing and annotation.</title>
        <authorList>
            <consortium name="The Broad Institute Genomics Platform"/>
            <consortium name="The Broad Institute Genome Sequencing Center for Infectious Disease"/>
            <person name="Wu L."/>
            <person name="Ma J."/>
        </authorList>
    </citation>
    <scope>NUCLEOTIDE SEQUENCE [LARGE SCALE GENOMIC DNA]</scope>
    <source>
        <strain evidence="2 3">DT55</strain>
    </source>
</reference>
<dbReference type="Pfam" id="PF24332">
    <property type="entry name" value="DUF7500"/>
    <property type="match status" value="1"/>
</dbReference>
<evidence type="ECO:0000313" key="3">
    <source>
        <dbReference type="Proteomes" id="UP001596388"/>
    </source>
</evidence>
<dbReference type="EMBL" id="JBHTAG010000003">
    <property type="protein sequence ID" value="MFC7097312.1"/>
    <property type="molecule type" value="Genomic_DNA"/>
</dbReference>
<accession>A0ABD5WYJ3</accession>
<protein>
    <submittedName>
        <fullName evidence="2">Uncharacterized protein</fullName>
    </submittedName>
</protein>
<feature type="region of interest" description="Disordered" evidence="1">
    <location>
        <begin position="1"/>
        <end position="184"/>
    </location>
</feature>
<feature type="compositionally biased region" description="Acidic residues" evidence="1">
    <location>
        <begin position="48"/>
        <end position="63"/>
    </location>
</feature>
<keyword evidence="3" id="KW-1185">Reference proteome</keyword>
<dbReference type="AlphaFoldDB" id="A0ABD5WYJ3"/>
<dbReference type="Proteomes" id="UP001596388">
    <property type="component" value="Unassembled WGS sequence"/>
</dbReference>
<feature type="compositionally biased region" description="Low complexity" evidence="1">
    <location>
        <begin position="89"/>
        <end position="112"/>
    </location>
</feature>
<feature type="compositionally biased region" description="Basic and acidic residues" evidence="1">
    <location>
        <begin position="18"/>
        <end position="33"/>
    </location>
</feature>
<dbReference type="RefSeq" id="WP_276238211.1">
    <property type="nucleotide sequence ID" value="NZ_CP119989.1"/>
</dbReference>
<sequence>MSDDAPRGNPGLDPDDLDISKSEYVRELGDDRYVVSPGRRPPRQPREEEPDDGSADAGDDAPEIDAAATAEAAREGLSPDDGPSATADPAGTSTDAPGTTADTAADAVSPGRAGPGSGTAGTTDATPAADPSTPDGAADGLPTDPTGTADTDAGAGQAGTRDRPASHARRGAPRGDAVGDTSSGELDAGAVGQWLAASLADTEFAYGFDATLSLDGRTARHRMASDDVAETFETLVTWFADAAGGDTPPQEALGILLSNMESGPRVPPDAVRRALARLGMSRDDTMTDLLAALDREDGLEL</sequence>